<proteinExistence type="predicted"/>
<feature type="compositionally biased region" description="Low complexity" evidence="1">
    <location>
        <begin position="3412"/>
        <end position="3436"/>
    </location>
</feature>
<dbReference type="GeneID" id="89686798"/>
<evidence type="ECO:0000256" key="1">
    <source>
        <dbReference type="SAM" id="MobiDB-lite"/>
    </source>
</evidence>
<name>A0ABS7FB69_9NEIS</name>
<feature type="region of interest" description="Disordered" evidence="1">
    <location>
        <begin position="3553"/>
        <end position="3578"/>
    </location>
</feature>
<evidence type="ECO:0000313" key="4">
    <source>
        <dbReference type="Proteomes" id="UP000711178"/>
    </source>
</evidence>
<sequence>MNKHLYRIIFNQSRGQLMVVQEDASGQGKGNGAEGVAAPLGAACKAFSLRLSVLLIGLGLGASALAADIVADPHAAAGKQPGVIQAANGLPVVQIAAPTAAGVSHNQYLQFNVGPGGALLNNSAVNVNTQLAGFISGNANLKNGSASIILNEVTQANPSQLRGYLEVAGQRAQVVIANPWGISCSGCGFINTPQVTLSTGAPQLNAQGALTGYRVAGGQVSVDGAGLNAANVDSFAIISRAASINANLYAQKLDLVLGRNQVDAASLQAQPLEASPADAPAFALDVAQLGGMYANAIKLVGTEKGVGVNQQGAMAAQAGDLELTSAGDLILRGKTYSQQNLALHAGGQLQHEGITRAEGNVRIDVAGQAMLHQALSAGGDLALEAGALRSDGALAAGSQANGKLSERGKLALTSRGELKSSGELLAGGDVSLRAGQANLEGTVLSASHGALEVQVAGDLHAQQARLSAAGAARLDIDGQFDNRDGQLSASQVQLQLGALDNRQGQIVQTGQADADWRIAGAVDNRQGELASAAGQWRLLAASLDNRGGDISHAGGGALQLAVGELDNREQGRIASDSRLDAQAARLDNRQGRLVGVQAATLQIQGQLSNDGGVLGGDGAVKLTAGQLDNGAGLIQAGKDLQLSATSLTNADKGQILALGKDASSRLDVDGEIHNQGKLAGNADLTVNAATIDNAKGSLQAAGHLELGKQSQLTNDGGHIVAQSLNIAADALSNQGGEVYAQQQLTSQLKTLDNSKGSLIGGQGVDLTVADSLHNDGALGGGGAVKLTAGKLENAAGTIQSGKDLQLTAASITNADHGQILALGQDAASKVDVSGELRNQGKLAGNADLTVNASTIDNSKGSLQTAGHLELSKQSQLTNDGGHIVAQSLDIAADALSNQAGEVYAQQQLTSRLKTLDNSQGSLVGGLGVDLAVGGKLHNDGVLGGDGAVKLTAGALENGGGLIQAGKDLQLTASSLSNAEKGRVLALGKDAASLLDVSGELHNQGKIAGNADLTVKAASVDNAKGNLQTAGALNLTKQAALSNDGGHLAAQSLNIQTGSLSNQGGEIRQVGQGAATLQIGQDFNNQQGQVFSQGGLTLGAGQLDNSHGVLASQGAQQLRLQALNNQNGVLASGQALGLALSGAADNRQGQIQGDSLQLSGQSLDNRGGAVKALGADASRVSLSGMLDNSEKGALAVNGKLDLAAGQLNNQQGLLQSAALLNAQIEQDAQNRDGQLLAGQLSLSAASLGNQHGEIGQAGGELAKLDIRGQIDNSGQGKITANGQLQIHSGDLDNHQGVLSSQGDLTLRGGALNNRQGTLGSNGALAVTGASLDNSQGLLQAGQALQLDSGSLQNGGGKVLALGQGDSTLNVSGQLANGGQIAGNGNWQLNAQSLDNSGGSVYSQRNLAVNAATLANPGAMQAGQDLALTLQSDFVNSAGTQLQANRNLSISSSGNLFNNGELQTGGNLKLSGLNWTNNGNVNIGGALDTRLSQSLVNNGNLGAGALNLNAASLVNTASITAGDIAIHAGSLDNGGGKALLASAGNLALDVGGTLNNHDGAWLYSQGDMRIGQAGAKTGQVVNHVATLQSDGNMFIDAGRVSNESNSVAVTEESSYLDSSKVTYQIPQLVIRREVPLHDGMGHVFYENRSDVRSFDFSNGADVQYAEVRKSCNSDHCGNLSAIQNIKYQLVSDDEVGRFLTVRKEVSGGWNFNAAPVVSVENFYYVDHVGSRYTYFPGFDPNKNLFPSVLPDDVKTISSAGFDVARVGEVSRATKTTIVIDKVNNEPVQAKLLAGGQVVVNAGEFVNQYSSVMVGGDLMVSSGGIKNVGQQLKKTTTVTAVSSVVQSINSVFDLRGCVTGGQPRCGTTSVALPATTSTEVIGSLDATVVTNQHLSLQAPTIANGKGAPRVDAATMQAALENIQVMFDRTPGSANAIDHAGQTQGAAQAVDAAAQPGKQALGVEAAAALANASPIRIYGQGELGGQYQPAPAHQQVTLQAGGAKAGNPVANGYAVPDNGLFHTQPAPQQPYLVETNPQFTQYKNFVSSDYLLKQLNYDPSKVEKRLGDGFYEQQLVSRAVTDLTGKRLLDGSRNAMEQYQQLMSNGAQYAKQFQLTPGMALSAEQMAKLTSDMVWLVKQNVGGQEVLVPMVYLANADQKSLRGQGAVLAGNSMSLQASGELINNGVLKADATLLAQAGAIRIEGGKVQAGGDLGLSARQNLTITDDAQHSQAGSSILAGGNLQLQAGGDLKLQAADARAGGNAWLQAGGDLDIGSRETSYSLGSGYGSFQYQQVDHVGSQLNIGGSLVLNAASDLTLSGSAVKAGGGILAAAGNNLALESTQDSKHGAGSWRGGAYDTLSQSHHAATLQGGDIALKAGGDLSLQGSSVQADGSLAAIAGKQLTLQSQVDTQRDSGYNWSGSHNWQTDNLAVAGLSSKGSLQANAGGDAVLNGASLSSDAKLALSAGNDIKLGAVATESRSDNDWGDTVRNNYDLTQHGSSLHGEAGLGLQAARDIRTQAASLASDGEAALLAGRDIYLGAADDAHSDYSKTVRSSGGFFKHKTTVDISAHQSTTQVGTNVSADTLRVQSGHDLNIVGSQLAGSGNVALQAGDNIDIAAGVNTSQSFQFHHEKTSGLFGLGGAGFMVGSKELTDALNANGVTQSQSKSLVGSLKGDLSVQAGQGLNVQGSSLSALGGNVDVGADSVAVGEGRDIMVVDHDHIEKQRGFSVTEVNTLKNTFDNLKDVIHTQRGFGLLKGLANEAAASTSSQQGVDIAYSRGEQGSHEHSRTVSSVGSAILAGGDIRLQASGKPADAAGSGDLTITGSRLQGGGKVDLFANGSVNLLAGLNQRQDDSSSYRYDSRVSMYNQQMGDVIRALEGGPSHNGTSLSPYNQLRAESVGSRQDQQLQASEIRGDQIRVVGLGGDVKVVGATLQGVHDVSVAASQGSVNVLGGTEHYQSSQDSHSLTFGNIGGGNHSATVGAQHSWDQLAANGSAQSGGFSRIESQQGNIALSAADAITVAGAALQAGQDLSLTGKSLQIAPGVDQDQHSETHRMNQRGITGAVSSPILAAADAVTSMAEVASNKNTDARTRALAAGTASLAAYNGYQSAKSVSDGQLISGSLTFGASKSESREEGKSLANAETSLTAGRDLILRASGGGKDSNIDIAGSRLQAGRNATLQADNQIQLVSAQDSSSLRGENDSSGWGAGIAVSFGKGGFSFGGTANANHSFGKENGSTIDQRDTTVSAGDTLTLKSGGDATLKGAEARGQTIVANVGGNLDIESLQDQHQYQSSSKSMAGSVTIGYGFSASANYSQQKMDNDYASVRQQSGLKAGDGGYQVAVKGNTNLAGAVIASSDRAVADDKNSLSTGTLTTSDVYNHARSSGSSVGLAVSGSMGGGGKSGDGKGGDAGGAASGSSSSSGAAAAAGNSAPASQSSGGNYSGAHVQQFGNGGSAGTSGVMASSQSAESVTRAGISGGKLAIADDAGQQALTGQSAAQAAAAVNRGVNSDRDGANALQDKFDKQQLQTAFTVVQTFTDQISTFAANKAAEAKAAKDLADRAKTDPSLSDEQKAQLQAQADQAAKWAPGGRYSQILTAATAGISGNVGNSLSGMAQNAGIAYLQGLGAQQIKQMVDELEKGDKTVAGETVRAVLHGALACAGAETSSQSCAAGAIGGAAAVVLNNALDKAQDTNSDKMTAEEKQQRENLVSSLLAGASVAAGATDSAATTVNAAKTEMENNSLTKDRGVEWVEKFYKATPEQREKLLHKHDGESRELSLRAMQCVSESTCFDLAGEIKGNEDWFNKIAIAFEKAGDSKRANLYRAEAQASQADLVVALNRGGDYKAGFLSWGNGDNSAGLREAGEVRHPDYFSISVSGLGLSLNTTLNLYNLDWYGGLGGGGRAGFGLSGSLGWIDGNSSWKGKSEQLKNTKSFIEGGSISGSGCLMSVCVGMSHAIGGSTAAEIGLGVGGQGRLKLPDLPVNFWSSFSFPLNVDK</sequence>
<dbReference type="Pfam" id="PF05594">
    <property type="entry name" value="Fil_haemagg"/>
    <property type="match status" value="16"/>
</dbReference>
<dbReference type="EMBL" id="JAHDTB010000004">
    <property type="protein sequence ID" value="MBW8287297.1"/>
    <property type="molecule type" value="Genomic_DNA"/>
</dbReference>
<organism evidence="3 4">
    <name type="scientific">Chromobacterium subtsugae</name>
    <dbReference type="NCBI Taxonomy" id="251747"/>
    <lineage>
        <taxon>Bacteria</taxon>
        <taxon>Pseudomonadati</taxon>
        <taxon>Pseudomonadota</taxon>
        <taxon>Betaproteobacteria</taxon>
        <taxon>Neisseriales</taxon>
        <taxon>Chromobacteriaceae</taxon>
        <taxon>Chromobacterium</taxon>
    </lineage>
</organism>
<dbReference type="RefSeq" id="WP_043573913.1">
    <property type="nucleotide sequence ID" value="NZ_CP142381.1"/>
</dbReference>
<feature type="domain" description="Filamentous haemagglutinin FhaB/tRNA nuclease CdiA-like TPS" evidence="2">
    <location>
        <begin position="87"/>
        <end position="207"/>
    </location>
</feature>
<dbReference type="Proteomes" id="UP000711178">
    <property type="component" value="Unassembled WGS sequence"/>
</dbReference>
<dbReference type="InterPro" id="IPR012334">
    <property type="entry name" value="Pectin_lyas_fold"/>
</dbReference>
<dbReference type="Pfam" id="PF05860">
    <property type="entry name" value="TPS"/>
    <property type="match status" value="1"/>
</dbReference>
<accession>A0ABS7FB69</accession>
<dbReference type="InterPro" id="IPR010069">
    <property type="entry name" value="CdiA_FHA1_rpt"/>
</dbReference>
<dbReference type="InterPro" id="IPR024973">
    <property type="entry name" value="ESPR"/>
</dbReference>
<evidence type="ECO:0000259" key="2">
    <source>
        <dbReference type="SMART" id="SM00912"/>
    </source>
</evidence>
<dbReference type="NCBIfam" id="TIGR01901">
    <property type="entry name" value="adhes_NPXG"/>
    <property type="match status" value="1"/>
</dbReference>
<dbReference type="Pfam" id="PF13332">
    <property type="entry name" value="Fil_haemagg_2"/>
    <property type="match status" value="6"/>
</dbReference>
<dbReference type="Gene3D" id="2.160.20.10">
    <property type="entry name" value="Single-stranded right-handed beta-helix, Pectin lyase-like"/>
    <property type="match status" value="1"/>
</dbReference>
<feature type="compositionally biased region" description="Low complexity" evidence="1">
    <location>
        <begin position="3380"/>
        <end position="3391"/>
    </location>
</feature>
<dbReference type="NCBIfam" id="TIGR01731">
    <property type="entry name" value="fil_hemag_20aa"/>
    <property type="match status" value="30"/>
</dbReference>
<reference evidence="3 4" key="1">
    <citation type="submission" date="2021-05" db="EMBL/GenBank/DDBJ databases">
        <title>Draft Whole Genome Sequencing Of Biosensor Chromobacterium violaceum Strain CV026 Reveals A Regulatory RNA In Chromobacterium violaceum Phenotype Regulatory Network.</title>
        <authorList>
            <person name="Hong K.W."/>
            <person name="Chan K.G."/>
            <person name="Chang C.-Y."/>
        </authorList>
    </citation>
    <scope>NUCLEOTIDE SEQUENCE [LARGE SCALE GENOMIC DNA]</scope>
    <source>
        <strain evidence="3 4">ATCC 31532</strain>
    </source>
</reference>
<evidence type="ECO:0000313" key="3">
    <source>
        <dbReference type="EMBL" id="MBW8287297.1"/>
    </source>
</evidence>
<dbReference type="InterPro" id="IPR011050">
    <property type="entry name" value="Pectin_lyase_fold/virulence"/>
</dbReference>
<dbReference type="SMART" id="SM00912">
    <property type="entry name" value="Haemagg_act"/>
    <property type="match status" value="1"/>
</dbReference>
<dbReference type="InterPro" id="IPR025157">
    <property type="entry name" value="Hemagglutinin_rpt"/>
</dbReference>
<protein>
    <submittedName>
        <fullName evidence="3">Hemagglutinin repeat-containing protein</fullName>
    </submittedName>
</protein>
<feature type="region of interest" description="Disordered" evidence="1">
    <location>
        <begin position="3374"/>
        <end position="3442"/>
    </location>
</feature>
<gene>
    <name evidence="3" type="ORF">KIF53_06610</name>
</gene>
<dbReference type="InterPro" id="IPR008619">
    <property type="entry name" value="Filamentous_hemagglutn_rpt"/>
</dbReference>
<dbReference type="Pfam" id="PF13018">
    <property type="entry name" value="ESPR"/>
    <property type="match status" value="1"/>
</dbReference>
<comment type="caution">
    <text evidence="3">The sequence shown here is derived from an EMBL/GenBank/DDBJ whole genome shotgun (WGS) entry which is preliminary data.</text>
</comment>
<dbReference type="SUPFAM" id="SSF51126">
    <property type="entry name" value="Pectin lyase-like"/>
    <property type="match status" value="1"/>
</dbReference>
<keyword evidence="4" id="KW-1185">Reference proteome</keyword>
<dbReference type="InterPro" id="IPR008638">
    <property type="entry name" value="FhaB/CdiA-like_TPS"/>
</dbReference>